<evidence type="ECO:0000256" key="5">
    <source>
        <dbReference type="ARBA" id="ARBA00022833"/>
    </source>
</evidence>
<dbReference type="Pfam" id="PF05649">
    <property type="entry name" value="Peptidase_M13_N"/>
    <property type="match status" value="1"/>
</dbReference>
<feature type="domain" description="Peptidase M13 C-terminal" evidence="8">
    <location>
        <begin position="539"/>
        <end position="747"/>
    </location>
</feature>
<dbReference type="PANTHER" id="PTHR11733:SF240">
    <property type="entry name" value="GH14155P-RELATED"/>
    <property type="match status" value="1"/>
</dbReference>
<accession>A0AAD9K349</accession>
<keyword evidence="6" id="KW-0482">Metalloprotease</keyword>
<keyword evidence="4" id="KW-0378">Hydrolase</keyword>
<keyword evidence="11" id="KW-1185">Reference proteome</keyword>
<evidence type="ECO:0000259" key="9">
    <source>
        <dbReference type="Pfam" id="PF05649"/>
    </source>
</evidence>
<dbReference type="PROSITE" id="PS51885">
    <property type="entry name" value="NEPRILYSIN"/>
    <property type="match status" value="1"/>
</dbReference>
<protein>
    <submittedName>
        <fullName evidence="10">Uncharacterized protein</fullName>
    </submittedName>
</protein>
<comment type="cofactor">
    <cofactor evidence="1">
        <name>Zn(2+)</name>
        <dbReference type="ChEBI" id="CHEBI:29105"/>
    </cofactor>
</comment>
<dbReference type="InterPro" id="IPR000718">
    <property type="entry name" value="Peptidase_M13"/>
</dbReference>
<keyword evidence="7" id="KW-1133">Transmembrane helix</keyword>
<keyword evidence="7" id="KW-0472">Membrane</keyword>
<dbReference type="Proteomes" id="UP001208570">
    <property type="component" value="Unassembled WGS sequence"/>
</dbReference>
<dbReference type="GO" id="GO:0005886">
    <property type="term" value="C:plasma membrane"/>
    <property type="evidence" value="ECO:0007669"/>
    <property type="project" value="TreeGrafter"/>
</dbReference>
<dbReference type="Pfam" id="PF01431">
    <property type="entry name" value="Peptidase_M13"/>
    <property type="match status" value="1"/>
</dbReference>
<evidence type="ECO:0000256" key="2">
    <source>
        <dbReference type="ARBA" id="ARBA00022670"/>
    </source>
</evidence>
<evidence type="ECO:0000256" key="1">
    <source>
        <dbReference type="ARBA" id="ARBA00001947"/>
    </source>
</evidence>
<keyword evidence="7" id="KW-0812">Transmembrane</keyword>
<dbReference type="InterPro" id="IPR008753">
    <property type="entry name" value="Peptidase_M13_N"/>
</dbReference>
<evidence type="ECO:0000256" key="4">
    <source>
        <dbReference type="ARBA" id="ARBA00022801"/>
    </source>
</evidence>
<dbReference type="AlphaFoldDB" id="A0AAD9K349"/>
<dbReference type="InterPro" id="IPR024079">
    <property type="entry name" value="MetalloPept_cat_dom_sf"/>
</dbReference>
<organism evidence="10 11">
    <name type="scientific">Paralvinella palmiformis</name>
    <dbReference type="NCBI Taxonomy" id="53620"/>
    <lineage>
        <taxon>Eukaryota</taxon>
        <taxon>Metazoa</taxon>
        <taxon>Spiralia</taxon>
        <taxon>Lophotrochozoa</taxon>
        <taxon>Annelida</taxon>
        <taxon>Polychaeta</taxon>
        <taxon>Sedentaria</taxon>
        <taxon>Canalipalpata</taxon>
        <taxon>Terebellida</taxon>
        <taxon>Terebelliformia</taxon>
        <taxon>Alvinellidae</taxon>
        <taxon>Paralvinella</taxon>
    </lineage>
</organism>
<evidence type="ECO:0000256" key="7">
    <source>
        <dbReference type="SAM" id="Phobius"/>
    </source>
</evidence>
<evidence type="ECO:0000256" key="6">
    <source>
        <dbReference type="ARBA" id="ARBA00023049"/>
    </source>
</evidence>
<dbReference type="CDD" id="cd08662">
    <property type="entry name" value="M13"/>
    <property type="match status" value="1"/>
</dbReference>
<comment type="caution">
    <text evidence="10">The sequence shown here is derived from an EMBL/GenBank/DDBJ whole genome shotgun (WGS) entry which is preliminary data.</text>
</comment>
<keyword evidence="2" id="KW-0645">Protease</keyword>
<dbReference type="EMBL" id="JAODUP010000070">
    <property type="protein sequence ID" value="KAK2164041.1"/>
    <property type="molecule type" value="Genomic_DNA"/>
</dbReference>
<dbReference type="GO" id="GO:0004222">
    <property type="term" value="F:metalloendopeptidase activity"/>
    <property type="evidence" value="ECO:0007669"/>
    <property type="project" value="InterPro"/>
</dbReference>
<evidence type="ECO:0000313" key="11">
    <source>
        <dbReference type="Proteomes" id="UP001208570"/>
    </source>
</evidence>
<dbReference type="InterPro" id="IPR018497">
    <property type="entry name" value="Peptidase_M13_C"/>
</dbReference>
<feature type="domain" description="Peptidase M13 N-terminal" evidence="9">
    <location>
        <begin position="97"/>
        <end position="490"/>
    </location>
</feature>
<keyword evidence="3" id="KW-0479">Metal-binding</keyword>
<evidence type="ECO:0000256" key="3">
    <source>
        <dbReference type="ARBA" id="ARBA00022723"/>
    </source>
</evidence>
<sequence>MALGFEKFDDLEKILPEQLKISGRKLQCLVCGIILLLMVICIILSVSLGLHAGGKMGKCSSQSHANKQWAGSGACATTECLETAARLLENMDTTVDPCDDFYRYSCGGWTKRHTVAPDAGDITVRKKLQLENDERIREIIEKPVQHDGPDSSERKLKQFFRMCVHDYGRMKEGGKMLWSLIRKHAKGWYGQDPDNWMSNGWNLNEAISDIQGELNAAILLRISIGLDWRTKSSMIRIYTGGTGMFYRYYIREDQEGVQEAYKDYMRQLAVLLMRDANVTMTTSEQNRRVEQFVSDAYGQELHLAQILSDINTSRDMPKRRTRIMTMSQLESNYTQLPWRQMIRRSFEGFDVVSSTKVRVSAFGYFEKVNELLRNETSNKDRIMNNYIVWRVLFMYSRYLSWEYKNAAYRYYEMAYGRREFPATWEECVQLTKRNFGSALAVEFLRNYANKETKQKVEKMYKYIKVALFNSIENLRWMDNETKARAEEKLQINMTDGFFKSYVNAQRFQRYFRAKELQGGGDAMWSFLLAGGSGGSAASYFWRTNYLMVPPGAMQFPFFDHRSPEFFNFGGLGTQIADEISSSINQLGRYIWTNGSWANWWTADTQERYTEAKDCFSNYFDGMQVGPYLINGENQTTTISGRYQSKRAIDTVAGIRTAFTAYHNWISESGSQLIPVGLSLTTDQAFFVATAQTQCFVRKDELAYNYIRYQYIPENVLHNGALSHMPEFADVFACGSGTRMVANDTCRVF</sequence>
<dbReference type="SUPFAM" id="SSF55486">
    <property type="entry name" value="Metalloproteases ('zincins'), catalytic domain"/>
    <property type="match status" value="1"/>
</dbReference>
<keyword evidence="5" id="KW-0862">Zinc</keyword>
<feature type="transmembrane region" description="Helical" evidence="7">
    <location>
        <begin position="28"/>
        <end position="50"/>
    </location>
</feature>
<evidence type="ECO:0000313" key="10">
    <source>
        <dbReference type="EMBL" id="KAK2164041.1"/>
    </source>
</evidence>
<dbReference type="GO" id="GO:0016485">
    <property type="term" value="P:protein processing"/>
    <property type="evidence" value="ECO:0007669"/>
    <property type="project" value="TreeGrafter"/>
</dbReference>
<proteinExistence type="predicted"/>
<dbReference type="GO" id="GO:0046872">
    <property type="term" value="F:metal ion binding"/>
    <property type="evidence" value="ECO:0007669"/>
    <property type="project" value="UniProtKB-KW"/>
</dbReference>
<name>A0AAD9K349_9ANNE</name>
<evidence type="ECO:0000259" key="8">
    <source>
        <dbReference type="Pfam" id="PF01431"/>
    </source>
</evidence>
<dbReference type="Gene3D" id="3.40.390.10">
    <property type="entry name" value="Collagenase (Catalytic Domain)"/>
    <property type="match status" value="2"/>
</dbReference>
<dbReference type="PANTHER" id="PTHR11733">
    <property type="entry name" value="ZINC METALLOPROTEASE FAMILY M13 NEPRILYSIN-RELATED"/>
    <property type="match status" value="1"/>
</dbReference>
<gene>
    <name evidence="10" type="ORF">LSH36_70g07011</name>
</gene>
<reference evidence="10" key="1">
    <citation type="journal article" date="2023" name="Mol. Biol. Evol.">
        <title>Third-Generation Sequencing Reveals the Adaptive Role of the Epigenome in Three Deep-Sea Polychaetes.</title>
        <authorList>
            <person name="Perez M."/>
            <person name="Aroh O."/>
            <person name="Sun Y."/>
            <person name="Lan Y."/>
            <person name="Juniper S.K."/>
            <person name="Young C.R."/>
            <person name="Angers B."/>
            <person name="Qian P.Y."/>
        </authorList>
    </citation>
    <scope>NUCLEOTIDE SEQUENCE</scope>
    <source>
        <strain evidence="10">P08H-3</strain>
    </source>
</reference>